<evidence type="ECO:0000313" key="3">
    <source>
        <dbReference type="EMBL" id="NMW86415.1"/>
    </source>
</evidence>
<feature type="domain" description="YdbS-like PH" evidence="2">
    <location>
        <begin position="78"/>
        <end position="154"/>
    </location>
</feature>
<dbReference type="Proteomes" id="UP000553981">
    <property type="component" value="Unassembled WGS sequence"/>
</dbReference>
<evidence type="ECO:0000256" key="1">
    <source>
        <dbReference type="SAM" id="Phobius"/>
    </source>
</evidence>
<dbReference type="EMBL" id="JABCUI010000001">
    <property type="protein sequence ID" value="NMW86415.1"/>
    <property type="molecule type" value="Genomic_DNA"/>
</dbReference>
<feature type="transmembrane region" description="Helical" evidence="1">
    <location>
        <begin position="54"/>
        <end position="73"/>
    </location>
</feature>
<dbReference type="GeneID" id="55564671"/>
<name>A0A2X2YIK6_9ACTO</name>
<dbReference type="PANTHER" id="PTHR34473:SF3">
    <property type="entry name" value="TRANSMEMBRANE PROTEIN-RELATED"/>
    <property type="match status" value="1"/>
</dbReference>
<sequence>MTDELFNPAGVTFKPISMKLITVRILGLLAGIAVFALALGGFAGAMMCTQGIPWFWFLEIVPIGLLVWQLWLIPRQVKAWGYAESERDLFLRRGIMFKKMWAIPYGRMQFVDVQQGPIDRIFGIAQVSMKTASTESAASIPGLDHAEADRLRQILTARGESLRAGL</sequence>
<dbReference type="PANTHER" id="PTHR34473">
    <property type="entry name" value="UPF0699 TRANSMEMBRANE PROTEIN YDBS"/>
    <property type="match status" value="1"/>
</dbReference>
<keyword evidence="1" id="KW-1133">Transmembrane helix</keyword>
<feature type="transmembrane region" description="Helical" evidence="1">
    <location>
        <begin position="21"/>
        <end position="42"/>
    </location>
</feature>
<evidence type="ECO:0000313" key="4">
    <source>
        <dbReference type="EMBL" id="SQB63407.1"/>
    </source>
</evidence>
<evidence type="ECO:0000313" key="5">
    <source>
        <dbReference type="Proteomes" id="UP000250245"/>
    </source>
</evidence>
<dbReference type="RefSeq" id="WP_004007999.1">
    <property type="nucleotide sequence ID" value="NZ_CAMUDJ010000001.1"/>
</dbReference>
<dbReference type="Proteomes" id="UP000250245">
    <property type="component" value="Unassembled WGS sequence"/>
</dbReference>
<evidence type="ECO:0000313" key="6">
    <source>
        <dbReference type="Proteomes" id="UP000553981"/>
    </source>
</evidence>
<keyword evidence="1" id="KW-0812">Transmembrane</keyword>
<reference evidence="3 6" key="2">
    <citation type="submission" date="2020-04" db="EMBL/GenBank/DDBJ databases">
        <title>Antimicrobial susceptibility and clonality of vaginal-derived multi-drug resistant Mobiluncus isolates in China.</title>
        <authorList>
            <person name="Zhang X."/>
        </authorList>
    </citation>
    <scope>NUCLEOTIDE SEQUENCE [LARGE SCALE GENOMIC DNA]</scope>
    <source>
        <strain evidence="3 6">19</strain>
    </source>
</reference>
<reference evidence="4 5" key="1">
    <citation type="submission" date="2018-06" db="EMBL/GenBank/DDBJ databases">
        <authorList>
            <consortium name="Pathogen Informatics"/>
            <person name="Doyle S."/>
        </authorList>
    </citation>
    <scope>NUCLEOTIDE SEQUENCE [LARGE SCALE GENOMIC DNA]</scope>
    <source>
        <strain evidence="4 5">NCTC11820</strain>
    </source>
</reference>
<accession>A0A2X2YIK6</accession>
<dbReference type="OMA" id="PYGRMQY"/>
<proteinExistence type="predicted"/>
<keyword evidence="1" id="KW-0472">Membrane</keyword>
<gene>
    <name evidence="3" type="ORF">HHJ67_01390</name>
    <name evidence="4" type="ORF">NCTC11820_00178</name>
</gene>
<dbReference type="Pfam" id="PF03703">
    <property type="entry name" value="bPH_2"/>
    <property type="match status" value="1"/>
</dbReference>
<evidence type="ECO:0000259" key="2">
    <source>
        <dbReference type="Pfam" id="PF03703"/>
    </source>
</evidence>
<dbReference type="EMBL" id="UASJ01000001">
    <property type="protein sequence ID" value="SQB63407.1"/>
    <property type="molecule type" value="Genomic_DNA"/>
</dbReference>
<dbReference type="InterPro" id="IPR005182">
    <property type="entry name" value="YdbS-like_PH"/>
</dbReference>
<dbReference type="AlphaFoldDB" id="A0A2X2YIK6"/>
<protein>
    <submittedName>
        <fullName evidence="4">Bacterial membrane flanked domain</fullName>
    </submittedName>
    <submittedName>
        <fullName evidence="3">PH domain-containing protein</fullName>
    </submittedName>
</protein>
<organism evidence="4 5">
    <name type="scientific">Mobiluncus curtisii</name>
    <dbReference type="NCBI Taxonomy" id="2051"/>
    <lineage>
        <taxon>Bacteria</taxon>
        <taxon>Bacillati</taxon>
        <taxon>Actinomycetota</taxon>
        <taxon>Actinomycetes</taxon>
        <taxon>Actinomycetales</taxon>
        <taxon>Actinomycetaceae</taxon>
        <taxon>Mobiluncus</taxon>
    </lineage>
</organism>